<keyword evidence="4" id="KW-1185">Reference proteome</keyword>
<proteinExistence type="predicted"/>
<reference evidence="4" key="1">
    <citation type="journal article" date="2019" name="Int. J. Syst. Evol. Microbiol.">
        <title>The Global Catalogue of Microorganisms (GCM) 10K type strain sequencing project: providing services to taxonomists for standard genome sequencing and annotation.</title>
        <authorList>
            <consortium name="The Broad Institute Genomics Platform"/>
            <consortium name="The Broad Institute Genome Sequencing Center for Infectious Disease"/>
            <person name="Wu L."/>
            <person name="Ma J."/>
        </authorList>
    </citation>
    <scope>NUCLEOTIDE SEQUENCE [LARGE SCALE GENOMIC DNA]</scope>
    <source>
        <strain evidence="4">JCM 6835</strain>
    </source>
</reference>
<feature type="region of interest" description="Disordered" evidence="1">
    <location>
        <begin position="65"/>
        <end position="101"/>
    </location>
</feature>
<feature type="compositionally biased region" description="Low complexity" evidence="1">
    <location>
        <begin position="148"/>
        <end position="161"/>
    </location>
</feature>
<dbReference type="RefSeq" id="WP_346154052.1">
    <property type="nucleotide sequence ID" value="NZ_BAAATE010000031.1"/>
</dbReference>
<name>A0ABP6FH90_9ACTN</name>
<evidence type="ECO:0000313" key="3">
    <source>
        <dbReference type="EMBL" id="GAA2690380.1"/>
    </source>
</evidence>
<feature type="region of interest" description="Disordered" evidence="1">
    <location>
        <begin position="106"/>
        <end position="125"/>
    </location>
</feature>
<sequence length="171" mass="17393">MSQRATLWMWVGLVAAAAVAGGLGVLLFTMDLDEADQLASVIGMFIGLAGLGVSIYGLVRGRSEDAAAPPDRAGGEMVVPGPSSSGQRVPASRERVIASTEDRSVFQTGGNARPSITGAGDVTNTIRGGTFHAPVTMGRDITHPPVSPRAASPAPATGGDAPADDLSEKLR</sequence>
<gene>
    <name evidence="3" type="ORF">GCM10010412_079990</name>
</gene>
<organism evidence="3 4">
    <name type="scientific">Nonomuraea recticatena</name>
    <dbReference type="NCBI Taxonomy" id="46178"/>
    <lineage>
        <taxon>Bacteria</taxon>
        <taxon>Bacillati</taxon>
        <taxon>Actinomycetota</taxon>
        <taxon>Actinomycetes</taxon>
        <taxon>Streptosporangiales</taxon>
        <taxon>Streptosporangiaceae</taxon>
        <taxon>Nonomuraea</taxon>
    </lineage>
</organism>
<evidence type="ECO:0000256" key="2">
    <source>
        <dbReference type="SAM" id="Phobius"/>
    </source>
</evidence>
<feature type="transmembrane region" description="Helical" evidence="2">
    <location>
        <begin position="40"/>
        <end position="59"/>
    </location>
</feature>
<dbReference type="Proteomes" id="UP001501666">
    <property type="component" value="Unassembled WGS sequence"/>
</dbReference>
<dbReference type="EMBL" id="BAAATE010000031">
    <property type="protein sequence ID" value="GAA2690380.1"/>
    <property type="molecule type" value="Genomic_DNA"/>
</dbReference>
<protein>
    <submittedName>
        <fullName evidence="3">Uncharacterized protein</fullName>
    </submittedName>
</protein>
<keyword evidence="2" id="KW-0472">Membrane</keyword>
<keyword evidence="2" id="KW-1133">Transmembrane helix</keyword>
<feature type="transmembrane region" description="Helical" evidence="2">
    <location>
        <begin position="7"/>
        <end position="28"/>
    </location>
</feature>
<evidence type="ECO:0000313" key="4">
    <source>
        <dbReference type="Proteomes" id="UP001501666"/>
    </source>
</evidence>
<comment type="caution">
    <text evidence="3">The sequence shown here is derived from an EMBL/GenBank/DDBJ whole genome shotgun (WGS) entry which is preliminary data.</text>
</comment>
<evidence type="ECO:0000256" key="1">
    <source>
        <dbReference type="SAM" id="MobiDB-lite"/>
    </source>
</evidence>
<keyword evidence="2" id="KW-0812">Transmembrane</keyword>
<accession>A0ABP6FH90</accession>
<feature type="compositionally biased region" description="Basic and acidic residues" evidence="1">
    <location>
        <begin position="91"/>
        <end position="101"/>
    </location>
</feature>
<feature type="region of interest" description="Disordered" evidence="1">
    <location>
        <begin position="130"/>
        <end position="171"/>
    </location>
</feature>